<dbReference type="VEuPathDB" id="FungiDB:ATCC64974_57940"/>
<dbReference type="PaxDb" id="5061-CADANGAP00002035"/>
<accession>A0A100I4G4</accession>
<dbReference type="GO" id="GO:0051285">
    <property type="term" value="C:cell cortex of cell tip"/>
    <property type="evidence" value="ECO:0007669"/>
    <property type="project" value="TreeGrafter"/>
</dbReference>
<dbReference type="GO" id="GO:0005886">
    <property type="term" value="C:plasma membrane"/>
    <property type="evidence" value="ECO:0007669"/>
    <property type="project" value="InterPro"/>
</dbReference>
<name>A0A100I4G4_ASPNG</name>
<evidence type="ECO:0000313" key="4">
    <source>
        <dbReference type="Proteomes" id="UP000068243"/>
    </source>
</evidence>
<keyword evidence="2" id="KW-0472">Membrane</keyword>
<feature type="transmembrane region" description="Helical" evidence="2">
    <location>
        <begin position="161"/>
        <end position="185"/>
    </location>
</feature>
<proteinExistence type="predicted"/>
<sequence length="276" mass="29692">MGRLVNYFPTITAFIAFILTLLCLFAGTQLTVLPGVDIFTVLSSEQSRNTGIHDFYSIYVMSYCEGDLMAGNRRFSNCSKAALPFAFNPSVVLLNETGNTTSLSNLGWPDAVTDDFHAFSMTSRSIGIFYCIGAGAAGLAIVGRLYWLVRRGPRQSVMELAALLLGFIMLGISSIIATVIAFQFVDLVNDHGRDMGVSAEYGPQFLGMTWAATGLMLTGGITSLLTVLVDRSRAETGTLAGDCDDQAKSLMHSDYESVKSSAEPSPGVETEKEGNQ</sequence>
<reference evidence="4" key="1">
    <citation type="journal article" date="2016" name="Genome Announc.">
        <title>Draft genome sequence of Aspergillus niger strain An76.</title>
        <authorList>
            <person name="Gong W."/>
            <person name="Cheng Z."/>
            <person name="Zhang H."/>
            <person name="Liu L."/>
            <person name="Gao P."/>
            <person name="Wang L."/>
        </authorList>
    </citation>
    <scope>NUCLEOTIDE SEQUENCE [LARGE SCALE GENOMIC DNA]</scope>
    <source>
        <strain evidence="4">An76</strain>
    </source>
</reference>
<gene>
    <name evidence="3" type="ORF">ABL_00739</name>
</gene>
<comment type="caution">
    <text evidence="3">The sequence shown here is derived from an EMBL/GenBank/DDBJ whole genome shotgun (WGS) entry which is preliminary data.</text>
</comment>
<dbReference type="PANTHER" id="PTHR28019:SF7">
    <property type="entry name" value="SUR7 PROTEIN"/>
    <property type="match status" value="1"/>
</dbReference>
<dbReference type="PANTHER" id="PTHR28019">
    <property type="entry name" value="CELL MEMBRANE PROTEIN YLR413W-RELATED"/>
    <property type="match status" value="1"/>
</dbReference>
<dbReference type="EMBL" id="BCMY01000001">
    <property type="protein sequence ID" value="GAQ34517.1"/>
    <property type="molecule type" value="Genomic_DNA"/>
</dbReference>
<dbReference type="Pfam" id="PF06687">
    <property type="entry name" value="SUR7"/>
    <property type="match status" value="1"/>
</dbReference>
<dbReference type="InterPro" id="IPR052413">
    <property type="entry name" value="SUR7_domain"/>
</dbReference>
<evidence type="ECO:0000256" key="2">
    <source>
        <dbReference type="SAM" id="Phobius"/>
    </source>
</evidence>
<organism evidence="3 4">
    <name type="scientific">Aspergillus niger</name>
    <dbReference type="NCBI Taxonomy" id="5061"/>
    <lineage>
        <taxon>Eukaryota</taxon>
        <taxon>Fungi</taxon>
        <taxon>Dikarya</taxon>
        <taxon>Ascomycota</taxon>
        <taxon>Pezizomycotina</taxon>
        <taxon>Eurotiomycetes</taxon>
        <taxon>Eurotiomycetidae</taxon>
        <taxon>Eurotiales</taxon>
        <taxon>Aspergillaceae</taxon>
        <taxon>Aspergillus</taxon>
        <taxon>Aspergillus subgen. Circumdati</taxon>
    </lineage>
</organism>
<evidence type="ECO:0000313" key="3">
    <source>
        <dbReference type="EMBL" id="GAQ34517.1"/>
    </source>
</evidence>
<feature type="transmembrane region" description="Helical" evidence="2">
    <location>
        <begin position="205"/>
        <end position="229"/>
    </location>
</feature>
<dbReference type="VEuPathDB" id="FungiDB:An02g05790"/>
<dbReference type="GO" id="GO:0031505">
    <property type="term" value="P:fungal-type cell wall organization"/>
    <property type="evidence" value="ECO:0007669"/>
    <property type="project" value="TreeGrafter"/>
</dbReference>
<feature type="transmembrane region" description="Helical" evidence="2">
    <location>
        <begin position="7"/>
        <end position="27"/>
    </location>
</feature>
<dbReference type="OMA" id="YSIHVMA"/>
<keyword evidence="2" id="KW-0812">Transmembrane</keyword>
<dbReference type="AlphaFoldDB" id="A0A100I4G4"/>
<keyword evidence="2" id="KW-1133">Transmembrane helix</keyword>
<feature type="transmembrane region" description="Helical" evidence="2">
    <location>
        <begin position="127"/>
        <end position="149"/>
    </location>
</feature>
<feature type="region of interest" description="Disordered" evidence="1">
    <location>
        <begin position="253"/>
        <end position="276"/>
    </location>
</feature>
<protein>
    <submittedName>
        <fullName evidence="3">Uncharacterized protein</fullName>
    </submittedName>
</protein>
<dbReference type="Proteomes" id="UP000068243">
    <property type="component" value="Unassembled WGS sequence"/>
</dbReference>
<dbReference type="VEuPathDB" id="FungiDB:ASPNIDRAFT2_1184851"/>
<dbReference type="VEuPathDB" id="FungiDB:M747DRAFT_57099"/>
<dbReference type="InterPro" id="IPR009571">
    <property type="entry name" value="SUR7/Rim9-like_fungi"/>
</dbReference>
<evidence type="ECO:0000256" key="1">
    <source>
        <dbReference type="SAM" id="MobiDB-lite"/>
    </source>
</evidence>
<dbReference type="OrthoDB" id="4159154at2759"/>